<dbReference type="EMBL" id="NAJQ01001634">
    <property type="protein sequence ID" value="TKA55491.1"/>
    <property type="molecule type" value="Genomic_DNA"/>
</dbReference>
<protein>
    <submittedName>
        <fullName evidence="2">Uncharacterized protein</fullName>
    </submittedName>
</protein>
<name>A0A4U0W068_9PEZI</name>
<dbReference type="STRING" id="329884.A0A4U0W068"/>
<dbReference type="SUPFAM" id="SSF48403">
    <property type="entry name" value="Ankyrin repeat"/>
    <property type="match status" value="1"/>
</dbReference>
<sequence>LCVDDRELLEWFLANGADPNRRCAIDMTPLSTAVQAAPWDILQLMLSSGGSFERGQLLQHAARRKDDCIKVLQLILDHGAPINNVEFQDDLDSYYQQRALGLGTALHGTACQGKIDVITFLTDREREAMKSEEIEQMAKDRLEGLDYRGVLPFTDESRPQAPPPATQLSHDELMSLIEALTNTPGDARKQEANANGLATALGQVIRAVAGGLERKNGGQANDGGGRTDVKPRGGPWPWW</sequence>
<dbReference type="OrthoDB" id="1722345at2759"/>
<proteinExistence type="predicted"/>
<dbReference type="InterPro" id="IPR036770">
    <property type="entry name" value="Ankyrin_rpt-contain_sf"/>
</dbReference>
<organism evidence="2 3">
    <name type="scientific">Friedmanniomyces simplex</name>
    <dbReference type="NCBI Taxonomy" id="329884"/>
    <lineage>
        <taxon>Eukaryota</taxon>
        <taxon>Fungi</taxon>
        <taxon>Dikarya</taxon>
        <taxon>Ascomycota</taxon>
        <taxon>Pezizomycotina</taxon>
        <taxon>Dothideomycetes</taxon>
        <taxon>Dothideomycetidae</taxon>
        <taxon>Mycosphaerellales</taxon>
        <taxon>Teratosphaeriaceae</taxon>
        <taxon>Friedmanniomyces</taxon>
    </lineage>
</organism>
<dbReference type="AlphaFoldDB" id="A0A4U0W068"/>
<evidence type="ECO:0000313" key="3">
    <source>
        <dbReference type="Proteomes" id="UP000309340"/>
    </source>
</evidence>
<feature type="region of interest" description="Disordered" evidence="1">
    <location>
        <begin position="212"/>
        <end position="239"/>
    </location>
</feature>
<comment type="caution">
    <text evidence="2">The sequence shown here is derived from an EMBL/GenBank/DDBJ whole genome shotgun (WGS) entry which is preliminary data.</text>
</comment>
<dbReference type="Gene3D" id="1.25.40.20">
    <property type="entry name" value="Ankyrin repeat-containing domain"/>
    <property type="match status" value="1"/>
</dbReference>
<accession>A0A4U0W068</accession>
<evidence type="ECO:0000256" key="1">
    <source>
        <dbReference type="SAM" id="MobiDB-lite"/>
    </source>
</evidence>
<dbReference type="Proteomes" id="UP000309340">
    <property type="component" value="Unassembled WGS sequence"/>
</dbReference>
<reference evidence="2 3" key="1">
    <citation type="submission" date="2017-03" db="EMBL/GenBank/DDBJ databases">
        <title>Genomes of endolithic fungi from Antarctica.</title>
        <authorList>
            <person name="Coleine C."/>
            <person name="Masonjones S."/>
            <person name="Stajich J.E."/>
        </authorList>
    </citation>
    <scope>NUCLEOTIDE SEQUENCE [LARGE SCALE GENOMIC DNA]</scope>
    <source>
        <strain evidence="2 3">CCFEE 5184</strain>
    </source>
</reference>
<keyword evidence="3" id="KW-1185">Reference proteome</keyword>
<gene>
    <name evidence="2" type="ORF">B0A55_12979</name>
</gene>
<feature type="non-terminal residue" evidence="2">
    <location>
        <position position="1"/>
    </location>
</feature>
<evidence type="ECO:0000313" key="2">
    <source>
        <dbReference type="EMBL" id="TKA55491.1"/>
    </source>
</evidence>